<accession>A0A347ULZ3</accession>
<dbReference type="SMART" id="SM00421">
    <property type="entry name" value="HTH_LUXR"/>
    <property type="match status" value="1"/>
</dbReference>
<dbReference type="SUPFAM" id="SSF55785">
    <property type="entry name" value="PYP-like sensor domain (PAS domain)"/>
    <property type="match status" value="1"/>
</dbReference>
<dbReference type="EMBL" id="CP032125">
    <property type="protein sequence ID" value="AXX99871.1"/>
    <property type="molecule type" value="Genomic_DNA"/>
</dbReference>
<keyword evidence="6" id="KW-1185">Reference proteome</keyword>
<dbReference type="Gene3D" id="3.30.450.20">
    <property type="entry name" value="PAS domain"/>
    <property type="match status" value="1"/>
</dbReference>
<proteinExistence type="predicted"/>
<dbReference type="NCBIfam" id="TIGR00229">
    <property type="entry name" value="sensory_box"/>
    <property type="match status" value="1"/>
</dbReference>
<dbReference type="PROSITE" id="PS50043">
    <property type="entry name" value="HTH_LUXR_2"/>
    <property type="match status" value="1"/>
</dbReference>
<dbReference type="Gene3D" id="1.10.10.10">
    <property type="entry name" value="Winged helix-like DNA-binding domain superfamily/Winged helix DNA-binding domain"/>
    <property type="match status" value="1"/>
</dbReference>
<evidence type="ECO:0000259" key="4">
    <source>
        <dbReference type="PROSITE" id="PS50043"/>
    </source>
</evidence>
<evidence type="ECO:0000256" key="2">
    <source>
        <dbReference type="ARBA" id="ARBA00023125"/>
    </source>
</evidence>
<dbReference type="KEGG" id="pamo:BAR1_15810"/>
<dbReference type="Pfam" id="PF00196">
    <property type="entry name" value="GerE"/>
    <property type="match status" value="1"/>
</dbReference>
<feature type="domain" description="HTH luxR-type" evidence="4">
    <location>
        <begin position="115"/>
        <end position="180"/>
    </location>
</feature>
<protein>
    <submittedName>
        <fullName evidence="5">PAS domain-containing protein</fullName>
    </submittedName>
</protein>
<sequence>MDELSLLAFDSAPMGLVLTEDRVIRTCNDTFCEMVGYDKKALLGQSFRMLYQSDGEFRQIRNIGLAHLKDSGCYTDERLVRHRDGRQIWCRFRAVTLTPDDPLARTILSFAHIPEQMPDTALTKRERQVVGFLSQGLTSKEIARRLSLSPRTIEDYRTNLRKKFGARNTTELLAQLVRLEA</sequence>
<dbReference type="AlphaFoldDB" id="A0A347ULZ3"/>
<dbReference type="CDD" id="cd06170">
    <property type="entry name" value="LuxR_C_like"/>
    <property type="match status" value="1"/>
</dbReference>
<dbReference type="OrthoDB" id="9782655at2"/>
<dbReference type="PANTHER" id="PTHR44688">
    <property type="entry name" value="DNA-BINDING TRANSCRIPTIONAL ACTIVATOR DEVR_DOSR"/>
    <property type="match status" value="1"/>
</dbReference>
<dbReference type="InterPro" id="IPR035965">
    <property type="entry name" value="PAS-like_dom_sf"/>
</dbReference>
<organism evidence="5 6">
    <name type="scientific">Profundibacter amoris</name>
    <dbReference type="NCBI Taxonomy" id="2171755"/>
    <lineage>
        <taxon>Bacteria</taxon>
        <taxon>Pseudomonadati</taxon>
        <taxon>Pseudomonadota</taxon>
        <taxon>Alphaproteobacteria</taxon>
        <taxon>Rhodobacterales</taxon>
        <taxon>Paracoccaceae</taxon>
        <taxon>Profundibacter</taxon>
    </lineage>
</organism>
<evidence type="ECO:0000313" key="5">
    <source>
        <dbReference type="EMBL" id="AXX99871.1"/>
    </source>
</evidence>
<keyword evidence="1" id="KW-0805">Transcription regulation</keyword>
<evidence type="ECO:0000256" key="3">
    <source>
        <dbReference type="ARBA" id="ARBA00023163"/>
    </source>
</evidence>
<dbReference type="SUPFAM" id="SSF46894">
    <property type="entry name" value="C-terminal effector domain of the bipartite response regulators"/>
    <property type="match status" value="1"/>
</dbReference>
<dbReference type="CDD" id="cd00130">
    <property type="entry name" value="PAS"/>
    <property type="match status" value="1"/>
</dbReference>
<dbReference type="GO" id="GO:0003677">
    <property type="term" value="F:DNA binding"/>
    <property type="evidence" value="ECO:0007669"/>
    <property type="project" value="UniProtKB-KW"/>
</dbReference>
<dbReference type="PROSITE" id="PS00622">
    <property type="entry name" value="HTH_LUXR_1"/>
    <property type="match status" value="1"/>
</dbReference>
<dbReference type="GO" id="GO:0006355">
    <property type="term" value="P:regulation of DNA-templated transcription"/>
    <property type="evidence" value="ECO:0007669"/>
    <property type="project" value="InterPro"/>
</dbReference>
<keyword evidence="2" id="KW-0238">DNA-binding</keyword>
<reference evidence="5 6" key="1">
    <citation type="submission" date="2018-09" db="EMBL/GenBank/DDBJ databases">
        <title>Profundibacter amoris BAR1 gen. nov., sp. nov., a new member of the Roseobacter clade isolated at Lokis Castle Vent Field on the Arctic Mid-Oceanic Ridge.</title>
        <authorList>
            <person name="Le Moine Bauer S."/>
            <person name="Sjoeberg A.G."/>
            <person name="L'Haridon S."/>
            <person name="Stokke R."/>
            <person name="Roalkvam I."/>
            <person name="Steen I.H."/>
            <person name="Dahle H."/>
        </authorList>
    </citation>
    <scope>NUCLEOTIDE SEQUENCE [LARGE SCALE GENOMIC DNA]</scope>
    <source>
        <strain evidence="5 6">BAR1</strain>
    </source>
</reference>
<dbReference type="Proteomes" id="UP000261704">
    <property type="component" value="Chromosome"/>
</dbReference>
<name>A0A347ULZ3_9RHOB</name>
<dbReference type="InterPro" id="IPR000014">
    <property type="entry name" value="PAS"/>
</dbReference>
<dbReference type="InterPro" id="IPR016032">
    <property type="entry name" value="Sig_transdc_resp-reg_C-effctor"/>
</dbReference>
<dbReference type="InterPro" id="IPR036388">
    <property type="entry name" value="WH-like_DNA-bd_sf"/>
</dbReference>
<dbReference type="Pfam" id="PF13426">
    <property type="entry name" value="PAS_9"/>
    <property type="match status" value="1"/>
</dbReference>
<gene>
    <name evidence="5" type="ORF">BAR1_15810</name>
</gene>
<dbReference type="InterPro" id="IPR000792">
    <property type="entry name" value="Tscrpt_reg_LuxR_C"/>
</dbReference>
<dbReference type="PANTHER" id="PTHR44688:SF16">
    <property type="entry name" value="DNA-BINDING TRANSCRIPTIONAL ACTIVATOR DEVR_DOSR"/>
    <property type="match status" value="1"/>
</dbReference>
<dbReference type="PRINTS" id="PR00038">
    <property type="entry name" value="HTHLUXR"/>
</dbReference>
<evidence type="ECO:0000256" key="1">
    <source>
        <dbReference type="ARBA" id="ARBA00023015"/>
    </source>
</evidence>
<keyword evidence="3" id="KW-0804">Transcription</keyword>
<evidence type="ECO:0000313" key="6">
    <source>
        <dbReference type="Proteomes" id="UP000261704"/>
    </source>
</evidence>